<reference evidence="7 8" key="1">
    <citation type="submission" date="2020-03" db="EMBL/GenBank/DDBJ databases">
        <title>Sequencing the genomes of 1000 actinobacteria strains.</title>
        <authorList>
            <person name="Klenk H.-P."/>
        </authorList>
    </citation>
    <scope>NUCLEOTIDE SEQUENCE [LARGE SCALE GENOMIC DNA]</scope>
    <source>
        <strain evidence="7 8">DSM 16403</strain>
    </source>
</reference>
<keyword evidence="8" id="KW-1185">Reference proteome</keyword>
<proteinExistence type="predicted"/>
<dbReference type="InterPro" id="IPR003439">
    <property type="entry name" value="ABC_transporter-like_ATP-bd"/>
</dbReference>
<evidence type="ECO:0000313" key="7">
    <source>
        <dbReference type="EMBL" id="NJC20981.1"/>
    </source>
</evidence>
<evidence type="ECO:0000256" key="4">
    <source>
        <dbReference type="ARBA" id="ARBA00022840"/>
    </source>
</evidence>
<dbReference type="GO" id="GO:0005886">
    <property type="term" value="C:plasma membrane"/>
    <property type="evidence" value="ECO:0007669"/>
    <property type="project" value="UniProtKB-SubCell"/>
</dbReference>
<dbReference type="RefSeq" id="WP_167990211.1">
    <property type="nucleotide sequence ID" value="NZ_JAATJL010000001.1"/>
</dbReference>
<dbReference type="PROSITE" id="PS50893">
    <property type="entry name" value="ABC_TRANSPORTER_2"/>
    <property type="match status" value="1"/>
</dbReference>
<gene>
    <name evidence="7" type="ORF">BJ994_000057</name>
</gene>
<keyword evidence="2" id="KW-0813">Transport</keyword>
<dbReference type="GO" id="GO:0046677">
    <property type="term" value="P:response to antibiotic"/>
    <property type="evidence" value="ECO:0007669"/>
    <property type="project" value="UniProtKB-KW"/>
</dbReference>
<keyword evidence="4 7" id="KW-0067">ATP-binding</keyword>
<dbReference type="SUPFAM" id="SSF52540">
    <property type="entry name" value="P-loop containing nucleoside triphosphate hydrolases"/>
    <property type="match status" value="1"/>
</dbReference>
<accession>A0A846RRP2</accession>
<dbReference type="InterPro" id="IPR027417">
    <property type="entry name" value="P-loop_NTPase"/>
</dbReference>
<dbReference type="Proteomes" id="UP000547458">
    <property type="component" value="Unassembled WGS sequence"/>
</dbReference>
<dbReference type="Pfam" id="PF00005">
    <property type="entry name" value="ABC_tran"/>
    <property type="match status" value="1"/>
</dbReference>
<evidence type="ECO:0000256" key="1">
    <source>
        <dbReference type="ARBA" id="ARBA00004202"/>
    </source>
</evidence>
<comment type="caution">
    <text evidence="7">The sequence shown here is derived from an EMBL/GenBank/DDBJ whole genome shotgun (WGS) entry which is preliminary data.</text>
</comment>
<dbReference type="SMART" id="SM00382">
    <property type="entry name" value="AAA"/>
    <property type="match status" value="1"/>
</dbReference>
<evidence type="ECO:0000256" key="2">
    <source>
        <dbReference type="ARBA" id="ARBA00022448"/>
    </source>
</evidence>
<name>A0A846RRP2_9MICC</name>
<dbReference type="PANTHER" id="PTHR42711:SF19">
    <property type="entry name" value="DOXORUBICIN RESISTANCE ATP-BINDING PROTEIN DRRA"/>
    <property type="match status" value="1"/>
</dbReference>
<dbReference type="Gene3D" id="3.40.50.300">
    <property type="entry name" value="P-loop containing nucleotide triphosphate hydrolases"/>
    <property type="match status" value="1"/>
</dbReference>
<evidence type="ECO:0000259" key="6">
    <source>
        <dbReference type="PROSITE" id="PS50893"/>
    </source>
</evidence>
<dbReference type="AlphaFoldDB" id="A0A846RRP2"/>
<dbReference type="GO" id="GO:0005524">
    <property type="term" value="F:ATP binding"/>
    <property type="evidence" value="ECO:0007669"/>
    <property type="project" value="UniProtKB-KW"/>
</dbReference>
<dbReference type="InterPro" id="IPR003593">
    <property type="entry name" value="AAA+_ATPase"/>
</dbReference>
<dbReference type="PROSITE" id="PS00211">
    <property type="entry name" value="ABC_TRANSPORTER_1"/>
    <property type="match status" value="1"/>
</dbReference>
<protein>
    <submittedName>
        <fullName evidence="7">ABC-2 type transport system ATP-binding protein</fullName>
    </submittedName>
</protein>
<feature type="domain" description="ABC transporter" evidence="6">
    <location>
        <begin position="16"/>
        <end position="246"/>
    </location>
</feature>
<dbReference type="GO" id="GO:0016887">
    <property type="term" value="F:ATP hydrolysis activity"/>
    <property type="evidence" value="ECO:0007669"/>
    <property type="project" value="InterPro"/>
</dbReference>
<evidence type="ECO:0000313" key="8">
    <source>
        <dbReference type="Proteomes" id="UP000547458"/>
    </source>
</evidence>
<dbReference type="PANTHER" id="PTHR42711">
    <property type="entry name" value="ABC TRANSPORTER ATP-BINDING PROTEIN"/>
    <property type="match status" value="1"/>
</dbReference>
<keyword evidence="3" id="KW-0547">Nucleotide-binding</keyword>
<comment type="subcellular location">
    <subcellularLocation>
        <location evidence="1">Cell membrane</location>
        <topology evidence="1">Peripheral membrane protein</topology>
    </subcellularLocation>
</comment>
<dbReference type="InterPro" id="IPR050763">
    <property type="entry name" value="ABC_transporter_ATP-binding"/>
</dbReference>
<keyword evidence="5" id="KW-0046">Antibiotic resistance</keyword>
<evidence type="ECO:0000256" key="5">
    <source>
        <dbReference type="ARBA" id="ARBA00023251"/>
    </source>
</evidence>
<evidence type="ECO:0000256" key="3">
    <source>
        <dbReference type="ARBA" id="ARBA00022741"/>
    </source>
</evidence>
<sequence length="333" mass="35550">MSALASTGRHSQDPVLWAHGIHKRFGAHSVLSGVDLDLSSGEVVALLGPNGAGKTTLINILSTLIKPDQGTASIAGIDLLANPTSARRHFSLTGQYAALDDFQSGQENLIMMARLSGLTKGQARERATGLLEAFDLTGTGTKRVSTYSGGMRRRLDLAAGIAARPAALFLDEPTTGLDPQSRHRLWQEIRQLAQDGTAILLTTQYLEEADQLADRILILNGGALIAEGTARELKGLLGNIHQVRFSFGSQEDLDRAAALTQPTAVDPDSWSLTVSTTDTAATIRRILGDLADVTVANIAILQPTLDDVFLTLTQPAHAERVNQPARPAKEQVQ</sequence>
<dbReference type="EMBL" id="JAATJL010000001">
    <property type="protein sequence ID" value="NJC20981.1"/>
    <property type="molecule type" value="Genomic_DNA"/>
</dbReference>
<dbReference type="InterPro" id="IPR017871">
    <property type="entry name" value="ABC_transporter-like_CS"/>
</dbReference>
<organism evidence="7 8">
    <name type="scientific">Arthrobacter pigmenti</name>
    <dbReference type="NCBI Taxonomy" id="271432"/>
    <lineage>
        <taxon>Bacteria</taxon>
        <taxon>Bacillati</taxon>
        <taxon>Actinomycetota</taxon>
        <taxon>Actinomycetes</taxon>
        <taxon>Micrococcales</taxon>
        <taxon>Micrococcaceae</taxon>
        <taxon>Arthrobacter</taxon>
    </lineage>
</organism>